<dbReference type="GO" id="GO:0008616">
    <property type="term" value="P:tRNA queuosine(34) biosynthetic process"/>
    <property type="evidence" value="ECO:0007669"/>
    <property type="project" value="UniProtKB-UniRule"/>
</dbReference>
<evidence type="ECO:0000256" key="10">
    <source>
        <dbReference type="ARBA" id="ARBA00047890"/>
    </source>
</evidence>
<organism evidence="12 13">
    <name type="scientific">Leptospira ryugenii</name>
    <dbReference type="NCBI Taxonomy" id="1917863"/>
    <lineage>
        <taxon>Bacteria</taxon>
        <taxon>Pseudomonadati</taxon>
        <taxon>Spirochaetota</taxon>
        <taxon>Spirochaetia</taxon>
        <taxon>Leptospirales</taxon>
        <taxon>Leptospiraceae</taxon>
        <taxon>Leptospira</taxon>
    </lineage>
</organism>
<evidence type="ECO:0000256" key="2">
    <source>
        <dbReference type="ARBA" id="ARBA00022598"/>
    </source>
</evidence>
<evidence type="ECO:0000313" key="13">
    <source>
        <dbReference type="Proteomes" id="UP000245133"/>
    </source>
</evidence>
<evidence type="ECO:0000256" key="1">
    <source>
        <dbReference type="ARBA" id="ARBA00005061"/>
    </source>
</evidence>
<comment type="similarity">
    <text evidence="8 11">Belongs to the QueC family.</text>
</comment>
<dbReference type="PANTHER" id="PTHR42914:SF1">
    <property type="entry name" value="7-CYANO-7-DEAZAGUANINE SYNTHASE"/>
    <property type="match status" value="1"/>
</dbReference>
<keyword evidence="2 11" id="KW-0436">Ligase</keyword>
<feature type="binding site" evidence="11">
    <location>
        <position position="216"/>
    </location>
    <ligand>
        <name>Zn(2+)</name>
        <dbReference type="ChEBI" id="CHEBI:29105"/>
    </ligand>
</feature>
<comment type="caution">
    <text evidence="12">The sequence shown here is derived from an EMBL/GenBank/DDBJ whole genome shotgun (WGS) entry which is preliminary data.</text>
</comment>
<evidence type="ECO:0000256" key="11">
    <source>
        <dbReference type="HAMAP-Rule" id="MF_01633"/>
    </source>
</evidence>
<evidence type="ECO:0000256" key="8">
    <source>
        <dbReference type="ARBA" id="ARBA00037993"/>
    </source>
</evidence>
<gene>
    <name evidence="11" type="primary">queC</name>
    <name evidence="12" type="ORF">LPTSP4_27040</name>
</gene>
<protein>
    <recommendedName>
        <fullName evidence="9 11">7-cyano-7-deazaguanine synthase</fullName>
        <ecNumber evidence="9 11">6.3.4.20</ecNumber>
    </recommendedName>
    <alternativeName>
        <fullName evidence="11">7-cyano-7-carbaguanine synthase</fullName>
    </alternativeName>
    <alternativeName>
        <fullName evidence="11">PreQ(0) synthase</fullName>
    </alternativeName>
    <alternativeName>
        <fullName evidence="11">Queuosine biosynthesis protein QueC</fullName>
    </alternativeName>
</protein>
<dbReference type="NCBIfam" id="TIGR00364">
    <property type="entry name" value="7-cyano-7-deazaguanine synthase QueC"/>
    <property type="match status" value="1"/>
</dbReference>
<dbReference type="PANTHER" id="PTHR42914">
    <property type="entry name" value="7-CYANO-7-DEAZAGUANINE SYNTHASE"/>
    <property type="match status" value="1"/>
</dbReference>
<dbReference type="InterPro" id="IPR014729">
    <property type="entry name" value="Rossmann-like_a/b/a_fold"/>
</dbReference>
<evidence type="ECO:0000256" key="3">
    <source>
        <dbReference type="ARBA" id="ARBA00022723"/>
    </source>
</evidence>
<accession>A0A2P2E2P8</accession>
<comment type="cofactor">
    <cofactor evidence="11">
        <name>Zn(2+)</name>
        <dbReference type="ChEBI" id="CHEBI:29105"/>
    </cofactor>
    <text evidence="11">Binds 1 zinc ion per subunit.</text>
</comment>
<dbReference type="GO" id="GO:0008270">
    <property type="term" value="F:zinc ion binding"/>
    <property type="evidence" value="ECO:0007669"/>
    <property type="project" value="UniProtKB-UniRule"/>
</dbReference>
<evidence type="ECO:0000256" key="4">
    <source>
        <dbReference type="ARBA" id="ARBA00022741"/>
    </source>
</evidence>
<feature type="binding site" evidence="11">
    <location>
        <position position="213"/>
    </location>
    <ligand>
        <name>Zn(2+)</name>
        <dbReference type="ChEBI" id="CHEBI:29105"/>
    </ligand>
</feature>
<comment type="pathway">
    <text evidence="1 11">Purine metabolism; 7-cyano-7-deazaguanine biosynthesis.</text>
</comment>
<dbReference type="HAMAP" id="MF_01633">
    <property type="entry name" value="QueC"/>
    <property type="match status" value="1"/>
</dbReference>
<dbReference type="UniPathway" id="UPA00391"/>
<evidence type="ECO:0000313" key="12">
    <source>
        <dbReference type="EMBL" id="GBF51172.1"/>
    </source>
</evidence>
<keyword evidence="5 11" id="KW-0671">Queuosine biosynthesis</keyword>
<dbReference type="GO" id="GO:0005524">
    <property type="term" value="F:ATP binding"/>
    <property type="evidence" value="ECO:0007669"/>
    <property type="project" value="UniProtKB-UniRule"/>
</dbReference>
<reference evidence="12 13" key="1">
    <citation type="submission" date="2018-02" db="EMBL/GenBank/DDBJ databases">
        <title>Novel Leptospira species isolated from soil and water in Japan.</title>
        <authorList>
            <person name="Nakao R."/>
            <person name="Masuzawa T."/>
        </authorList>
    </citation>
    <scope>NUCLEOTIDE SEQUENCE [LARGE SCALE GENOMIC DNA]</scope>
    <source>
        <strain evidence="12 13">YH101</strain>
    </source>
</reference>
<evidence type="ECO:0000256" key="9">
    <source>
        <dbReference type="ARBA" id="ARBA00039149"/>
    </source>
</evidence>
<dbReference type="Gene3D" id="3.40.50.620">
    <property type="entry name" value="HUPs"/>
    <property type="match status" value="1"/>
</dbReference>
<comment type="function">
    <text evidence="11">Catalyzes the ATP-dependent conversion of 7-carboxy-7-deazaguanine (CDG) to 7-cyano-7-deazaguanine (preQ(0)).</text>
</comment>
<evidence type="ECO:0000256" key="6">
    <source>
        <dbReference type="ARBA" id="ARBA00022833"/>
    </source>
</evidence>
<name>A0A2P2E2P8_9LEPT</name>
<evidence type="ECO:0000256" key="5">
    <source>
        <dbReference type="ARBA" id="ARBA00022785"/>
    </source>
</evidence>
<feature type="binding site" evidence="11">
    <location>
        <begin position="11"/>
        <end position="21"/>
    </location>
    <ligand>
        <name>ATP</name>
        <dbReference type="ChEBI" id="CHEBI:30616"/>
    </ligand>
</feature>
<proteinExistence type="inferred from homology"/>
<dbReference type="AlphaFoldDB" id="A0A2P2E2P8"/>
<dbReference type="GO" id="GO:0016879">
    <property type="term" value="F:ligase activity, forming carbon-nitrogen bonds"/>
    <property type="evidence" value="ECO:0007669"/>
    <property type="project" value="UniProtKB-UniRule"/>
</dbReference>
<dbReference type="Proteomes" id="UP000245133">
    <property type="component" value="Unassembled WGS sequence"/>
</dbReference>
<feature type="binding site" evidence="11">
    <location>
        <position position="204"/>
    </location>
    <ligand>
        <name>Zn(2+)</name>
        <dbReference type="ChEBI" id="CHEBI:29105"/>
    </ligand>
</feature>
<dbReference type="InterPro" id="IPR018317">
    <property type="entry name" value="QueC"/>
</dbReference>
<dbReference type="PIRSF" id="PIRSF006293">
    <property type="entry name" value="ExsB"/>
    <property type="match status" value="1"/>
</dbReference>
<keyword evidence="3 11" id="KW-0479">Metal-binding</keyword>
<keyword evidence="4 11" id="KW-0547">Nucleotide-binding</keyword>
<dbReference type="Pfam" id="PF06508">
    <property type="entry name" value="QueC"/>
    <property type="match status" value="1"/>
</dbReference>
<keyword evidence="6 11" id="KW-0862">Zinc</keyword>
<dbReference type="CDD" id="cd01995">
    <property type="entry name" value="QueC-like"/>
    <property type="match status" value="1"/>
</dbReference>
<keyword evidence="7 11" id="KW-0067">ATP-binding</keyword>
<sequence length="236" mass="26246">MKDTNGAVVLLSGGLDSTTCLYLAAHDFGYPKQKKLPILALSFLYSQKHKIEIAKSKLIAEKLGVKHLVQKLDPEFFLGSSLTEERLKVRKNVQLNQLQKDKEIPNTYVPGRNTLFLSFALSLAEGHGYDSIYIGVNALDYSGYPDCRPEFIQAFQTVADLGTKTGVSGRKKIQIKTPLLKLNKKEIVLLANRYHVPFELTHSCYDPVKGKPCGKCDSCLLRKKGFEEAGILDPTA</sequence>
<keyword evidence="13" id="KW-1185">Reference proteome</keyword>
<dbReference type="RefSeq" id="WP_244594410.1">
    <property type="nucleotide sequence ID" value="NZ_BFBB01000008.1"/>
</dbReference>
<evidence type="ECO:0000256" key="7">
    <source>
        <dbReference type="ARBA" id="ARBA00022840"/>
    </source>
</evidence>
<dbReference type="EC" id="6.3.4.20" evidence="9 11"/>
<dbReference type="SUPFAM" id="SSF52402">
    <property type="entry name" value="Adenine nucleotide alpha hydrolases-like"/>
    <property type="match status" value="1"/>
</dbReference>
<feature type="binding site" evidence="11">
    <location>
        <position position="219"/>
    </location>
    <ligand>
        <name>Zn(2+)</name>
        <dbReference type="ChEBI" id="CHEBI:29105"/>
    </ligand>
</feature>
<comment type="catalytic activity">
    <reaction evidence="10 11">
        <text>7-carboxy-7-carbaguanine + NH4(+) + 2 ATP = 7-cyano-7-carbaguanine + 2 AMP + 2 diphosphate + 2 H(+)</text>
        <dbReference type="Rhea" id="RHEA:27982"/>
        <dbReference type="ChEBI" id="CHEBI:15378"/>
        <dbReference type="ChEBI" id="CHEBI:28938"/>
        <dbReference type="ChEBI" id="CHEBI:30616"/>
        <dbReference type="ChEBI" id="CHEBI:33019"/>
        <dbReference type="ChEBI" id="CHEBI:45075"/>
        <dbReference type="ChEBI" id="CHEBI:61036"/>
        <dbReference type="ChEBI" id="CHEBI:456215"/>
        <dbReference type="EC" id="6.3.4.20"/>
    </reaction>
</comment>
<dbReference type="EMBL" id="BFBB01000008">
    <property type="protein sequence ID" value="GBF51172.1"/>
    <property type="molecule type" value="Genomic_DNA"/>
</dbReference>